<dbReference type="Pfam" id="PF00532">
    <property type="entry name" value="Peripla_BP_1"/>
    <property type="match status" value="1"/>
</dbReference>
<dbReference type="Pfam" id="PF00356">
    <property type="entry name" value="LacI"/>
    <property type="match status" value="1"/>
</dbReference>
<dbReference type="Pfam" id="PF01547">
    <property type="entry name" value="SBP_bac_1"/>
    <property type="match status" value="1"/>
</dbReference>
<dbReference type="PANTHER" id="PTHR30146:SF154">
    <property type="entry name" value="TRANSCRIPTION REGULATOR, MEMBER OF GALR FAMILY"/>
    <property type="match status" value="1"/>
</dbReference>
<dbReference type="GO" id="GO:0000976">
    <property type="term" value="F:transcription cis-regulatory region binding"/>
    <property type="evidence" value="ECO:0007669"/>
    <property type="project" value="TreeGrafter"/>
</dbReference>
<dbReference type="Gene3D" id="3.40.190.10">
    <property type="entry name" value="Periplasmic binding protein-like II"/>
    <property type="match status" value="2"/>
</dbReference>
<proteinExistence type="predicted"/>
<dbReference type="InterPro" id="IPR001761">
    <property type="entry name" value="Peripla_BP/Lac1_sug-bd_dom"/>
</dbReference>
<dbReference type="Gene3D" id="3.40.50.2300">
    <property type="match status" value="2"/>
</dbReference>
<evidence type="ECO:0000256" key="3">
    <source>
        <dbReference type="ARBA" id="ARBA00023163"/>
    </source>
</evidence>
<evidence type="ECO:0000256" key="2">
    <source>
        <dbReference type="ARBA" id="ARBA00023125"/>
    </source>
</evidence>
<keyword evidence="6" id="KW-1185">Reference proteome</keyword>
<evidence type="ECO:0000313" key="5">
    <source>
        <dbReference type="EMBL" id="PWJ76090.1"/>
    </source>
</evidence>
<dbReference type="SUPFAM" id="SSF47413">
    <property type="entry name" value="lambda repressor-like DNA-binding domains"/>
    <property type="match status" value="1"/>
</dbReference>
<keyword evidence="2" id="KW-0238">DNA-binding</keyword>
<sequence length="761" mass="85969">MATLKDIARDAGVSIATVSCCLSGTKPVKAETRMKIMDSIEKLKYIPNWSARNLKSFTSNLIGVVLTDIDNLYHAEIFKGISAYLQSHGYTVSVAFSNNSPDIECEKIEDFISQNAAGLVIISCQPQNTEFFRSRILNYQIPTVFVERSPEDLFVNFVGFDNYKTTYFLTESLIEKGYNKTALVCGPVHFSSEQDSIRGYKDAMAYSGLQSTEDLICSTNMSKEDAFKSVLTAVCTQKPDSIIATSENIALGTIEALNTYGLSVPDSVQIITYSEESWNKASRLHGVIHTQRTAFHLGISASELLLSNIKSPALFEPRIITMPDPVVNNPLVLRERSSLSAPVSQACSSRLKVLTVDLATSHSVSLLSDYFTRKTGIALDFDFYPQDKMLKRISETIDTEDAYDIHMYDIPWLNYMVQNTFVADISEFVRGKTFKKDTIFKENMDNCRYEGNYYGIPIIGGSQIMFYRKDLFENRDILKSFQNKYQISLRPPRTWTEFNGTSRFFTRSFNPSSPTRYGTSLAGITDEELAPEILIRLWSYGGVLWDSYNRPCLNSPENARAFESILETLQTTGGNPFTTSIADTVKEFSEGKTAMLITYTEYAAQITKSIQNNIIGRIGYEILPGRCPASIGWNMGLNPFTKNTEAAFTYFDWLTQHDTSFYMTILDGQSPVIAPYHSQELLKLYPWLGITERSFSFTHKRNGPYKNNTLIIPQNKIEAILCNVLRQILTEGLSIQEALELNQQRMKKLFQSYGYPKPLCR</sequence>
<accession>A0AB73T4Y5</accession>
<dbReference type="Proteomes" id="UP000245412">
    <property type="component" value="Unassembled WGS sequence"/>
</dbReference>
<dbReference type="GO" id="GO:0003700">
    <property type="term" value="F:DNA-binding transcription factor activity"/>
    <property type="evidence" value="ECO:0007669"/>
    <property type="project" value="TreeGrafter"/>
</dbReference>
<organism evidence="5 6">
    <name type="scientific">Murimonas intestini</name>
    <dbReference type="NCBI Taxonomy" id="1337051"/>
    <lineage>
        <taxon>Bacteria</taxon>
        <taxon>Bacillati</taxon>
        <taxon>Bacillota</taxon>
        <taxon>Clostridia</taxon>
        <taxon>Lachnospirales</taxon>
        <taxon>Lachnospiraceae</taxon>
        <taxon>Murimonas</taxon>
    </lineage>
</organism>
<dbReference type="InterPro" id="IPR000843">
    <property type="entry name" value="HTH_LacI"/>
</dbReference>
<protein>
    <submittedName>
        <fullName evidence="5">LacI family transcriptional regulator</fullName>
    </submittedName>
</protein>
<dbReference type="RefSeq" id="WP_109626160.1">
    <property type="nucleotide sequence ID" value="NZ_JANKBI010000003.1"/>
</dbReference>
<comment type="caution">
    <text evidence="5">The sequence shown here is derived from an EMBL/GenBank/DDBJ whole genome shotgun (WGS) entry which is preliminary data.</text>
</comment>
<gene>
    <name evidence="5" type="ORF">C7383_105124</name>
</gene>
<dbReference type="AlphaFoldDB" id="A0AB73T4Y5"/>
<dbReference type="Gene3D" id="1.10.260.40">
    <property type="entry name" value="lambda repressor-like DNA-binding domains"/>
    <property type="match status" value="1"/>
</dbReference>
<dbReference type="EMBL" id="QGGY01000005">
    <property type="protein sequence ID" value="PWJ76090.1"/>
    <property type="molecule type" value="Genomic_DNA"/>
</dbReference>
<keyword evidence="1" id="KW-0805">Transcription regulation</keyword>
<dbReference type="CDD" id="cd01392">
    <property type="entry name" value="HTH_LacI"/>
    <property type="match status" value="1"/>
</dbReference>
<dbReference type="InterPro" id="IPR006059">
    <property type="entry name" value="SBP"/>
</dbReference>
<keyword evidence="3" id="KW-0804">Transcription</keyword>
<feature type="domain" description="HTH lacI-type" evidence="4">
    <location>
        <begin position="2"/>
        <end position="56"/>
    </location>
</feature>
<dbReference type="SUPFAM" id="SSF53850">
    <property type="entry name" value="Periplasmic binding protein-like II"/>
    <property type="match status" value="1"/>
</dbReference>
<dbReference type="CDD" id="cd06267">
    <property type="entry name" value="PBP1_LacI_sugar_binding-like"/>
    <property type="match status" value="1"/>
</dbReference>
<evidence type="ECO:0000313" key="6">
    <source>
        <dbReference type="Proteomes" id="UP000245412"/>
    </source>
</evidence>
<evidence type="ECO:0000256" key="1">
    <source>
        <dbReference type="ARBA" id="ARBA00023015"/>
    </source>
</evidence>
<dbReference type="InterPro" id="IPR028082">
    <property type="entry name" value="Peripla_BP_I"/>
</dbReference>
<dbReference type="SMART" id="SM00354">
    <property type="entry name" value="HTH_LACI"/>
    <property type="match status" value="1"/>
</dbReference>
<reference evidence="5 6" key="1">
    <citation type="submission" date="2018-05" db="EMBL/GenBank/DDBJ databases">
        <authorList>
            <person name="Goeker M."/>
            <person name="Huntemann M."/>
            <person name="Clum A."/>
            <person name="Pillay M."/>
            <person name="Palaniappan K."/>
            <person name="Varghese N."/>
            <person name="Mikhailova N."/>
            <person name="Stamatis D."/>
            <person name="Reddy T."/>
            <person name="Daum C."/>
            <person name="Shapiro N."/>
            <person name="Ivanova N."/>
            <person name="Kyrpides N."/>
            <person name="Woyke T."/>
        </authorList>
    </citation>
    <scope>NUCLEOTIDE SEQUENCE [LARGE SCALE GENOMIC DNA]</scope>
    <source>
        <strain evidence="5 6">DSM 26524</strain>
    </source>
</reference>
<dbReference type="InterPro" id="IPR010982">
    <property type="entry name" value="Lambda_DNA-bd_dom_sf"/>
</dbReference>
<dbReference type="PROSITE" id="PS50932">
    <property type="entry name" value="HTH_LACI_2"/>
    <property type="match status" value="1"/>
</dbReference>
<dbReference type="PANTHER" id="PTHR30146">
    <property type="entry name" value="LACI-RELATED TRANSCRIPTIONAL REPRESSOR"/>
    <property type="match status" value="1"/>
</dbReference>
<dbReference type="SUPFAM" id="SSF53822">
    <property type="entry name" value="Periplasmic binding protein-like I"/>
    <property type="match status" value="1"/>
</dbReference>
<name>A0AB73T4Y5_9FIRM</name>
<evidence type="ECO:0000259" key="4">
    <source>
        <dbReference type="PROSITE" id="PS50932"/>
    </source>
</evidence>